<name>A0ABQ3BF16_9GAMM</name>
<gene>
    <name evidence="2" type="primary">xenB</name>
    <name evidence="2" type="ORF">GCM10011613_37070</name>
</gene>
<dbReference type="SUPFAM" id="SSF51395">
    <property type="entry name" value="FMN-linked oxidoreductases"/>
    <property type="match status" value="1"/>
</dbReference>
<accession>A0ABQ3BF16</accession>
<protein>
    <submittedName>
        <fullName evidence="2">Alkene reductase</fullName>
    </submittedName>
</protein>
<proteinExistence type="predicted"/>
<keyword evidence="3" id="KW-1185">Reference proteome</keyword>
<dbReference type="CDD" id="cd02933">
    <property type="entry name" value="OYE_like_FMN"/>
    <property type="match status" value="1"/>
</dbReference>
<organism evidence="2 3">
    <name type="scientific">Cellvibrio zantedeschiae</name>
    <dbReference type="NCBI Taxonomy" id="1237077"/>
    <lineage>
        <taxon>Bacteria</taxon>
        <taxon>Pseudomonadati</taxon>
        <taxon>Pseudomonadota</taxon>
        <taxon>Gammaproteobacteria</taxon>
        <taxon>Cellvibrionales</taxon>
        <taxon>Cellvibrionaceae</taxon>
        <taxon>Cellvibrio</taxon>
    </lineage>
</organism>
<dbReference type="EMBL" id="BMYZ01000005">
    <property type="protein sequence ID" value="GGY88602.1"/>
    <property type="molecule type" value="Genomic_DNA"/>
</dbReference>
<dbReference type="PANTHER" id="PTHR22893:SF98">
    <property type="entry name" value="OXIDOREDUCTASE"/>
    <property type="match status" value="1"/>
</dbReference>
<evidence type="ECO:0000313" key="2">
    <source>
        <dbReference type="EMBL" id="GGY88602.1"/>
    </source>
</evidence>
<dbReference type="Gene3D" id="3.20.20.70">
    <property type="entry name" value="Aldolase class I"/>
    <property type="match status" value="1"/>
</dbReference>
<dbReference type="InterPro" id="IPR013785">
    <property type="entry name" value="Aldolase_TIM"/>
</dbReference>
<feature type="domain" description="NADH:flavin oxidoreductase/NADH oxidase N-terminal" evidence="1">
    <location>
        <begin position="4"/>
        <end position="329"/>
    </location>
</feature>
<dbReference type="Pfam" id="PF00724">
    <property type="entry name" value="Oxidored_FMN"/>
    <property type="match status" value="1"/>
</dbReference>
<reference evidence="3" key="1">
    <citation type="journal article" date="2019" name="Int. J. Syst. Evol. Microbiol.">
        <title>The Global Catalogue of Microorganisms (GCM) 10K type strain sequencing project: providing services to taxonomists for standard genome sequencing and annotation.</title>
        <authorList>
            <consortium name="The Broad Institute Genomics Platform"/>
            <consortium name="The Broad Institute Genome Sequencing Center for Infectious Disease"/>
            <person name="Wu L."/>
            <person name="Ma J."/>
        </authorList>
    </citation>
    <scope>NUCLEOTIDE SEQUENCE [LARGE SCALE GENOMIC DNA]</scope>
    <source>
        <strain evidence="3">KCTC 32239</strain>
    </source>
</reference>
<evidence type="ECO:0000259" key="1">
    <source>
        <dbReference type="Pfam" id="PF00724"/>
    </source>
</evidence>
<dbReference type="PANTHER" id="PTHR22893">
    <property type="entry name" value="NADH OXIDOREDUCTASE-RELATED"/>
    <property type="match status" value="1"/>
</dbReference>
<dbReference type="InterPro" id="IPR001155">
    <property type="entry name" value="OxRdtase_FMN_N"/>
</dbReference>
<dbReference type="RefSeq" id="WP_189421410.1">
    <property type="nucleotide sequence ID" value="NZ_BMYZ01000005.1"/>
</dbReference>
<comment type="caution">
    <text evidence="2">The sequence shown here is derived from an EMBL/GenBank/DDBJ whole genome shotgun (WGS) entry which is preliminary data.</text>
</comment>
<sequence>MSVLFEPVQIGDLQLANRVIMAPLTRSRGTGTDNRVPNDLMATYYSQRSNAGLIISEATAVTPMGVGYARTPGIWSDEQVQGWKKVTSAVHAKGGKILLQLWHVGRISHPMFLNGELPVAPSAIVPSGHVSLVRPEKAYVTPRALETSEIPGIVEAFRKGAENAKAAGFDGVEIHGANGYLIDQFLQDSTNHRTDQYGGSIENRARFALEIADAVISVWGAGRVGFHIAPRGDGHTMGDSNPVALFTYLASELAKRKIAFICAREYQDEDSIGDKIKAAFGGAYIANEKFTQESAEALINSGGATAVAFGSKYIANPDLLARFQQGLPLAEVHWDTVYGATAVGYTDYPAAT</sequence>
<evidence type="ECO:0000313" key="3">
    <source>
        <dbReference type="Proteomes" id="UP000619761"/>
    </source>
</evidence>
<dbReference type="Proteomes" id="UP000619761">
    <property type="component" value="Unassembled WGS sequence"/>
</dbReference>
<dbReference type="InterPro" id="IPR045247">
    <property type="entry name" value="Oye-like"/>
</dbReference>